<evidence type="ECO:0000256" key="1">
    <source>
        <dbReference type="ARBA" id="ARBA00001968"/>
    </source>
</evidence>
<evidence type="ECO:0000256" key="4">
    <source>
        <dbReference type="ARBA" id="ARBA00022722"/>
    </source>
</evidence>
<proteinExistence type="inferred from homology"/>
<dbReference type="Proteomes" id="UP000076408">
    <property type="component" value="Unassembled WGS sequence"/>
</dbReference>
<keyword evidence="6" id="KW-0378">Hydrolase</keyword>
<dbReference type="InterPro" id="IPR027806">
    <property type="entry name" value="HARBI1_dom"/>
</dbReference>
<dbReference type="STRING" id="30069.A0A182YRR6"/>
<dbReference type="VEuPathDB" id="VectorBase:ASTEI20_040652"/>
<comment type="similarity">
    <text evidence="3">Belongs to the HARBI1 family.</text>
</comment>
<dbReference type="OMA" id="PFGGMHA"/>
<name>A0A182YRR6_ANOST</name>
<protein>
    <submittedName>
        <fullName evidence="8">DDE Tnp4 domain-containing protein</fullName>
    </submittedName>
</protein>
<dbReference type="PANTHER" id="PTHR22930:SF269">
    <property type="entry name" value="NUCLEASE HARBI1-LIKE PROTEIN"/>
    <property type="match status" value="1"/>
</dbReference>
<reference evidence="9" key="1">
    <citation type="journal article" date="2014" name="Genome Biol.">
        <title>Genome analysis of a major urban malaria vector mosquito, Anopheles stephensi.</title>
        <authorList>
            <person name="Jiang X."/>
            <person name="Peery A."/>
            <person name="Hall A.B."/>
            <person name="Sharma A."/>
            <person name="Chen X.G."/>
            <person name="Waterhouse R.M."/>
            <person name="Komissarov A."/>
            <person name="Riehle M.M."/>
            <person name="Shouche Y."/>
            <person name="Sharakhova M.V."/>
            <person name="Lawson D."/>
            <person name="Pakpour N."/>
            <person name="Arensburger P."/>
            <person name="Davidson V.L."/>
            <person name="Eiglmeier K."/>
            <person name="Emrich S."/>
            <person name="George P."/>
            <person name="Kennedy R.C."/>
            <person name="Mane S.P."/>
            <person name="Maslen G."/>
            <person name="Oringanje C."/>
            <person name="Qi Y."/>
            <person name="Settlage R."/>
            <person name="Tojo M."/>
            <person name="Tubio J.M."/>
            <person name="Unger M.F."/>
            <person name="Wang B."/>
            <person name="Vernick K.D."/>
            <person name="Ribeiro J.M."/>
            <person name="James A.A."/>
            <person name="Michel K."/>
            <person name="Riehle M.A."/>
            <person name="Luckhart S."/>
            <person name="Sharakhov I.V."/>
            <person name="Tu Z."/>
        </authorList>
    </citation>
    <scope>NUCLEOTIDE SEQUENCE [LARGE SCALE GENOMIC DNA]</scope>
    <source>
        <strain evidence="9">Indian</strain>
    </source>
</reference>
<keyword evidence="9" id="KW-1185">Reference proteome</keyword>
<dbReference type="EnsemblMetazoa" id="ASTEI11152-RA">
    <property type="protein sequence ID" value="ASTEI11152-PA"/>
    <property type="gene ID" value="ASTEI11152"/>
</dbReference>
<organism evidence="8 9">
    <name type="scientific">Anopheles stephensi</name>
    <name type="common">Indo-Pakistan malaria mosquito</name>
    <dbReference type="NCBI Taxonomy" id="30069"/>
    <lineage>
        <taxon>Eukaryota</taxon>
        <taxon>Metazoa</taxon>
        <taxon>Ecdysozoa</taxon>
        <taxon>Arthropoda</taxon>
        <taxon>Hexapoda</taxon>
        <taxon>Insecta</taxon>
        <taxon>Pterygota</taxon>
        <taxon>Neoptera</taxon>
        <taxon>Endopterygota</taxon>
        <taxon>Diptera</taxon>
        <taxon>Nematocera</taxon>
        <taxon>Culicoidea</taxon>
        <taxon>Culicidae</taxon>
        <taxon>Anophelinae</taxon>
        <taxon>Anopheles</taxon>
    </lineage>
</organism>
<comment type="subcellular location">
    <subcellularLocation>
        <location evidence="2">Nucleus</location>
    </subcellularLocation>
</comment>
<evidence type="ECO:0000313" key="9">
    <source>
        <dbReference type="Proteomes" id="UP000076408"/>
    </source>
</evidence>
<dbReference type="InterPro" id="IPR045249">
    <property type="entry name" value="HARBI1-like"/>
</dbReference>
<dbReference type="VEuPathDB" id="VectorBase:ASTE001101"/>
<dbReference type="GO" id="GO:0016787">
    <property type="term" value="F:hydrolase activity"/>
    <property type="evidence" value="ECO:0007669"/>
    <property type="project" value="UniProtKB-KW"/>
</dbReference>
<keyword evidence="4" id="KW-0540">Nuclease</keyword>
<dbReference type="PANTHER" id="PTHR22930">
    <property type="match status" value="1"/>
</dbReference>
<evidence type="ECO:0000256" key="2">
    <source>
        <dbReference type="ARBA" id="ARBA00004123"/>
    </source>
</evidence>
<dbReference type="GO" id="GO:0004518">
    <property type="term" value="F:nuclease activity"/>
    <property type="evidence" value="ECO:0007669"/>
    <property type="project" value="UniProtKB-KW"/>
</dbReference>
<evidence type="ECO:0000256" key="3">
    <source>
        <dbReference type="ARBA" id="ARBA00006958"/>
    </source>
</evidence>
<dbReference type="AlphaFoldDB" id="A0A182YRR6"/>
<evidence type="ECO:0000256" key="6">
    <source>
        <dbReference type="ARBA" id="ARBA00022801"/>
    </source>
</evidence>
<accession>A0A182YRR6</accession>
<evidence type="ECO:0000313" key="8">
    <source>
        <dbReference type="EnsemblMetazoa" id="ASTEI11152-PA"/>
    </source>
</evidence>
<comment type="cofactor">
    <cofactor evidence="1">
        <name>a divalent metal cation</name>
        <dbReference type="ChEBI" id="CHEBI:60240"/>
    </cofactor>
</comment>
<reference evidence="8" key="2">
    <citation type="submission" date="2020-05" db="UniProtKB">
        <authorList>
            <consortium name="EnsemblMetazoa"/>
        </authorList>
    </citation>
    <scope>IDENTIFICATION</scope>
    <source>
        <strain evidence="8">Indian</strain>
    </source>
</reference>
<keyword evidence="7" id="KW-0539">Nucleus</keyword>
<dbReference type="Pfam" id="PF13359">
    <property type="entry name" value="DDE_Tnp_4"/>
    <property type="match status" value="1"/>
</dbReference>
<evidence type="ECO:0000256" key="5">
    <source>
        <dbReference type="ARBA" id="ARBA00022723"/>
    </source>
</evidence>
<dbReference type="GO" id="GO:0005634">
    <property type="term" value="C:nucleus"/>
    <property type="evidence" value="ECO:0007669"/>
    <property type="project" value="UniProtKB-SubCell"/>
</dbReference>
<evidence type="ECO:0000256" key="7">
    <source>
        <dbReference type="ARBA" id="ARBA00023242"/>
    </source>
</evidence>
<sequence length="286" mass="32329">MRKAITPKPRLAIALRYLATGDSYESLAYLFRLPSSATEWLKTSSAFEEKWNFPHAIASIDGKHVSIKAPSNSGSQFFNYKKTFSIVLLAMVDANYNFLFIDVGCQGRISDGGVLANSLIYHKLERNELNIPPPEILQVPYQIKVPYYLLGDQAFAMKEYCLRPFGGMHAADSVERHFNYRHSRARRTVENAFGILSQVFLVFLKPIELEPPVADKVVLAAVYLHNFRRRHTLYNFSDALLPPSTSQPSSSMIIEELDDVATPASMLPIPVIPIRPTRALQNMRTH</sequence>
<keyword evidence="5" id="KW-0479">Metal-binding</keyword>
<dbReference type="VEuPathDB" id="VectorBase:ASTEI11152"/>
<dbReference type="GO" id="GO:0046872">
    <property type="term" value="F:metal ion binding"/>
    <property type="evidence" value="ECO:0007669"/>
    <property type="project" value="UniProtKB-KW"/>
</dbReference>